<dbReference type="PANTHER" id="PTHR40465">
    <property type="entry name" value="CHROMOSOME 1, WHOLE GENOME SHOTGUN SEQUENCE"/>
    <property type="match status" value="1"/>
</dbReference>
<sequence>MDVNVEHGSTLLSLFIGAFISTMLFGIHISQAVRYFHHYTGQNKWMDALALFILSLEVGHLAVMFCLMYQSLIVNFNNSPLSLFQALRYQRYCGFVSAIITYVTQLYFAWRYFKLSRNTIACLVATVCSTLKTVGYYVTNLHCIRYPDFASNVSRWLMLAGGILSVTSHLVVAGGLYMLLYEREREATKLLGPRHHLVSPIDGVILRCIQADLIPGSPILVSPVPNCLSVIYAFVLHFSPVPPSEFSPTTESDCSQMEKSTLSSVV</sequence>
<name>A0A409V9W6_9AGAR</name>
<feature type="region of interest" description="Disordered" evidence="1">
    <location>
        <begin position="247"/>
        <end position="266"/>
    </location>
</feature>
<keyword evidence="2" id="KW-1133">Transmembrane helix</keyword>
<organism evidence="3 4">
    <name type="scientific">Panaeolus cyanescens</name>
    <dbReference type="NCBI Taxonomy" id="181874"/>
    <lineage>
        <taxon>Eukaryota</taxon>
        <taxon>Fungi</taxon>
        <taxon>Dikarya</taxon>
        <taxon>Basidiomycota</taxon>
        <taxon>Agaricomycotina</taxon>
        <taxon>Agaricomycetes</taxon>
        <taxon>Agaricomycetidae</taxon>
        <taxon>Agaricales</taxon>
        <taxon>Agaricineae</taxon>
        <taxon>Galeropsidaceae</taxon>
        <taxon>Panaeolus</taxon>
    </lineage>
</organism>
<gene>
    <name evidence="3" type="ORF">CVT24_004881</name>
</gene>
<keyword evidence="2" id="KW-0812">Transmembrane</keyword>
<proteinExistence type="predicted"/>
<dbReference type="PANTHER" id="PTHR40465:SF1">
    <property type="entry name" value="DUF6534 DOMAIN-CONTAINING PROTEIN"/>
    <property type="match status" value="1"/>
</dbReference>
<dbReference type="OrthoDB" id="2535105at2759"/>
<feature type="transmembrane region" description="Helical" evidence="2">
    <location>
        <begin position="12"/>
        <end position="36"/>
    </location>
</feature>
<accession>A0A409V9W6</accession>
<feature type="transmembrane region" description="Helical" evidence="2">
    <location>
        <begin position="48"/>
        <end position="69"/>
    </location>
</feature>
<comment type="caution">
    <text evidence="3">The sequence shown here is derived from an EMBL/GenBank/DDBJ whole genome shotgun (WGS) entry which is preliminary data.</text>
</comment>
<evidence type="ECO:0000313" key="3">
    <source>
        <dbReference type="EMBL" id="PPQ63584.1"/>
    </source>
</evidence>
<dbReference type="Proteomes" id="UP000284842">
    <property type="component" value="Unassembled WGS sequence"/>
</dbReference>
<dbReference type="AlphaFoldDB" id="A0A409V9W6"/>
<evidence type="ECO:0000256" key="1">
    <source>
        <dbReference type="SAM" id="MobiDB-lite"/>
    </source>
</evidence>
<protein>
    <submittedName>
        <fullName evidence="3">Uncharacterized protein</fullName>
    </submittedName>
</protein>
<evidence type="ECO:0000313" key="4">
    <source>
        <dbReference type="Proteomes" id="UP000284842"/>
    </source>
</evidence>
<evidence type="ECO:0000256" key="2">
    <source>
        <dbReference type="SAM" id="Phobius"/>
    </source>
</evidence>
<feature type="transmembrane region" description="Helical" evidence="2">
    <location>
        <begin position="158"/>
        <end position="180"/>
    </location>
</feature>
<reference evidence="3 4" key="1">
    <citation type="journal article" date="2018" name="Evol. Lett.">
        <title>Horizontal gene cluster transfer increased hallucinogenic mushroom diversity.</title>
        <authorList>
            <person name="Reynolds H.T."/>
            <person name="Vijayakumar V."/>
            <person name="Gluck-Thaler E."/>
            <person name="Korotkin H.B."/>
            <person name="Matheny P.B."/>
            <person name="Slot J.C."/>
        </authorList>
    </citation>
    <scope>NUCLEOTIDE SEQUENCE [LARGE SCALE GENOMIC DNA]</scope>
    <source>
        <strain evidence="3 4">2629</strain>
    </source>
</reference>
<dbReference type="EMBL" id="NHTK01006118">
    <property type="protein sequence ID" value="PPQ63584.1"/>
    <property type="molecule type" value="Genomic_DNA"/>
</dbReference>
<keyword evidence="4" id="KW-1185">Reference proteome</keyword>
<feature type="transmembrane region" description="Helical" evidence="2">
    <location>
        <begin position="120"/>
        <end position="138"/>
    </location>
</feature>
<dbReference type="InParanoid" id="A0A409V9W6"/>
<keyword evidence="2" id="KW-0472">Membrane</keyword>
<dbReference type="STRING" id="181874.A0A409V9W6"/>
<feature type="transmembrane region" description="Helical" evidence="2">
    <location>
        <begin position="89"/>
        <end position="108"/>
    </location>
</feature>